<reference evidence="2" key="1">
    <citation type="submission" date="2020-09" db="EMBL/GenBank/DDBJ databases">
        <title>Pelagicoccus enzymogenes sp. nov. with an EPS production, isolated from marine sediment.</title>
        <authorList>
            <person name="Feng X."/>
        </authorList>
    </citation>
    <scope>NUCLEOTIDE SEQUENCE</scope>
    <source>
        <strain evidence="2">NFK12</strain>
    </source>
</reference>
<dbReference type="EMBL" id="JACYFG010000061">
    <property type="protein sequence ID" value="MBD5782392.1"/>
    <property type="molecule type" value="Genomic_DNA"/>
</dbReference>
<keyword evidence="1" id="KW-0472">Membrane</keyword>
<protein>
    <submittedName>
        <fullName evidence="2">Uncharacterized protein</fullName>
    </submittedName>
</protein>
<proteinExistence type="predicted"/>
<gene>
    <name evidence="2" type="ORF">IEN85_23030</name>
</gene>
<evidence type="ECO:0000313" key="3">
    <source>
        <dbReference type="Proteomes" id="UP000622317"/>
    </source>
</evidence>
<dbReference type="Proteomes" id="UP000622317">
    <property type="component" value="Unassembled WGS sequence"/>
</dbReference>
<accession>A0A927FCB1</accession>
<feature type="transmembrane region" description="Helical" evidence="1">
    <location>
        <begin position="43"/>
        <end position="68"/>
    </location>
</feature>
<name>A0A927FCB1_9BACT</name>
<dbReference type="AlphaFoldDB" id="A0A927FCB1"/>
<keyword evidence="1" id="KW-1133">Transmembrane helix</keyword>
<keyword evidence="3" id="KW-1185">Reference proteome</keyword>
<organism evidence="2 3">
    <name type="scientific">Pelagicoccus enzymogenes</name>
    <dbReference type="NCBI Taxonomy" id="2773457"/>
    <lineage>
        <taxon>Bacteria</taxon>
        <taxon>Pseudomonadati</taxon>
        <taxon>Verrucomicrobiota</taxon>
        <taxon>Opitutia</taxon>
        <taxon>Puniceicoccales</taxon>
        <taxon>Pelagicoccaceae</taxon>
        <taxon>Pelagicoccus</taxon>
    </lineage>
</organism>
<evidence type="ECO:0000313" key="2">
    <source>
        <dbReference type="EMBL" id="MBD5782392.1"/>
    </source>
</evidence>
<feature type="transmembrane region" description="Helical" evidence="1">
    <location>
        <begin position="127"/>
        <end position="149"/>
    </location>
</feature>
<feature type="transmembrane region" description="Helical" evidence="1">
    <location>
        <begin position="89"/>
        <end position="107"/>
    </location>
</feature>
<feature type="transmembrane region" description="Helical" evidence="1">
    <location>
        <begin position="12"/>
        <end position="31"/>
    </location>
</feature>
<comment type="caution">
    <text evidence="2">The sequence shown here is derived from an EMBL/GenBank/DDBJ whole genome shotgun (WGS) entry which is preliminary data.</text>
</comment>
<dbReference type="RefSeq" id="WP_191619476.1">
    <property type="nucleotide sequence ID" value="NZ_JACYFG010000061.1"/>
</dbReference>
<sequence length="154" mass="17393">MNTSYQERNNWIELLVALWAIGYYLLTLATIEGGMAAELSYFLPFIIKVIVVSIVVGIVLAILNRFLSKDANDAKDEMDRMIDLRGFRNAYWVMSMAVMVVIFMALFNERMTELGEAPRIGTTNLMVHALFIVASLSGLVQSVTQIVYYRKGLV</sequence>
<keyword evidence="1" id="KW-0812">Transmembrane</keyword>
<evidence type="ECO:0000256" key="1">
    <source>
        <dbReference type="SAM" id="Phobius"/>
    </source>
</evidence>